<dbReference type="OrthoDB" id="7059163at2"/>
<evidence type="ECO:0000313" key="1">
    <source>
        <dbReference type="EMBL" id="TKV60495.1"/>
    </source>
</evidence>
<dbReference type="InterPro" id="IPR013325">
    <property type="entry name" value="RNA_pol_sigma_r2"/>
</dbReference>
<dbReference type="Proteomes" id="UP000306985">
    <property type="component" value="Unassembled WGS sequence"/>
</dbReference>
<name>A0A4V6CS73_9ACTN</name>
<organism evidence="1 2">
    <name type="scientific">Nakamurella flava</name>
    <dbReference type="NCBI Taxonomy" id="2576308"/>
    <lineage>
        <taxon>Bacteria</taxon>
        <taxon>Bacillati</taxon>
        <taxon>Actinomycetota</taxon>
        <taxon>Actinomycetes</taxon>
        <taxon>Nakamurellales</taxon>
        <taxon>Nakamurellaceae</taxon>
        <taxon>Nakamurella</taxon>
    </lineage>
</organism>
<protein>
    <recommendedName>
        <fullName evidence="3">RNA polymerase sigma-70 region 2 domain-containing protein</fullName>
    </recommendedName>
</protein>
<gene>
    <name evidence="1" type="ORF">FDO65_01950</name>
</gene>
<dbReference type="EMBL" id="SZZH01000001">
    <property type="protein sequence ID" value="TKV60495.1"/>
    <property type="molecule type" value="Genomic_DNA"/>
</dbReference>
<dbReference type="RefSeq" id="WP_137447799.1">
    <property type="nucleotide sequence ID" value="NZ_SZZH01000001.1"/>
</dbReference>
<dbReference type="GO" id="GO:0006352">
    <property type="term" value="P:DNA-templated transcription initiation"/>
    <property type="evidence" value="ECO:0007669"/>
    <property type="project" value="InterPro"/>
</dbReference>
<dbReference type="AlphaFoldDB" id="A0A4V6CS73"/>
<sequence>MSVSIRATVHPRTDGHLWRALLEARRDGRRLTAAHVEDALFRHHLPMARKLVDRYAGRPGASQRRTLDAAEIALSRAILRWSPGRDEAFTPWAAARIGEQLDQMVATEPPSTR</sequence>
<evidence type="ECO:0008006" key="3">
    <source>
        <dbReference type="Google" id="ProtNLM"/>
    </source>
</evidence>
<evidence type="ECO:0000313" key="2">
    <source>
        <dbReference type="Proteomes" id="UP000306985"/>
    </source>
</evidence>
<keyword evidence="2" id="KW-1185">Reference proteome</keyword>
<accession>A0A4V6CS73</accession>
<dbReference type="SUPFAM" id="SSF88946">
    <property type="entry name" value="Sigma2 domain of RNA polymerase sigma factors"/>
    <property type="match status" value="1"/>
</dbReference>
<reference evidence="1 2" key="1">
    <citation type="submission" date="2019-05" db="EMBL/GenBank/DDBJ databases">
        <title>Nakamurella sp. N5BH11, whole genome shotgun sequence.</title>
        <authorList>
            <person name="Tuo L."/>
        </authorList>
    </citation>
    <scope>NUCLEOTIDE SEQUENCE [LARGE SCALE GENOMIC DNA]</scope>
    <source>
        <strain evidence="1 2">N5BH11</strain>
    </source>
</reference>
<proteinExistence type="predicted"/>
<dbReference type="GO" id="GO:0003700">
    <property type="term" value="F:DNA-binding transcription factor activity"/>
    <property type="evidence" value="ECO:0007669"/>
    <property type="project" value="InterPro"/>
</dbReference>
<comment type="caution">
    <text evidence="1">The sequence shown here is derived from an EMBL/GenBank/DDBJ whole genome shotgun (WGS) entry which is preliminary data.</text>
</comment>